<feature type="compositionally biased region" description="Basic and acidic residues" evidence="5">
    <location>
        <begin position="236"/>
        <end position="254"/>
    </location>
</feature>
<feature type="compositionally biased region" description="Low complexity" evidence="5">
    <location>
        <begin position="8"/>
        <end position="20"/>
    </location>
</feature>
<feature type="transmembrane region" description="Helical" evidence="6">
    <location>
        <begin position="103"/>
        <end position="124"/>
    </location>
</feature>
<dbReference type="Pfam" id="PF14880">
    <property type="entry name" value="COX14"/>
    <property type="match status" value="1"/>
</dbReference>
<comment type="caution">
    <text evidence="7">The sequence shown here is derived from an EMBL/GenBank/DDBJ whole genome shotgun (WGS) entry which is preliminary data.</text>
</comment>
<gene>
    <name evidence="7" type="ORF">N0V93_002762</name>
</gene>
<evidence type="ECO:0000256" key="1">
    <source>
        <dbReference type="ARBA" id="ARBA00004167"/>
    </source>
</evidence>
<proteinExistence type="predicted"/>
<evidence type="ECO:0000256" key="4">
    <source>
        <dbReference type="ARBA" id="ARBA00023136"/>
    </source>
</evidence>
<dbReference type="GO" id="GO:0016020">
    <property type="term" value="C:membrane"/>
    <property type="evidence" value="ECO:0007669"/>
    <property type="project" value="UniProtKB-SubCell"/>
</dbReference>
<accession>A0A9W9CXY8</accession>
<protein>
    <submittedName>
        <fullName evidence="7">Uncharacterized protein</fullName>
    </submittedName>
</protein>
<keyword evidence="2 6" id="KW-0812">Transmembrane</keyword>
<name>A0A9W9CXY8_9PEZI</name>
<dbReference type="AlphaFoldDB" id="A0A9W9CXY8"/>
<keyword evidence="3 6" id="KW-1133">Transmembrane helix</keyword>
<comment type="subcellular location">
    <subcellularLocation>
        <location evidence="1">Membrane</location>
        <topology evidence="1">Single-pass membrane protein</topology>
    </subcellularLocation>
</comment>
<feature type="compositionally biased region" description="Basic and acidic residues" evidence="5">
    <location>
        <begin position="205"/>
        <end position="228"/>
    </location>
</feature>
<evidence type="ECO:0000256" key="3">
    <source>
        <dbReference type="ARBA" id="ARBA00022989"/>
    </source>
</evidence>
<evidence type="ECO:0000256" key="5">
    <source>
        <dbReference type="SAM" id="MobiDB-lite"/>
    </source>
</evidence>
<dbReference type="OrthoDB" id="4205486at2759"/>
<sequence length="273" mass="29098">MAAKGGERTASSATRFTATTPHASSKLGSGAPKAPTSRFAPAPGTGVPRKPVESGRSSAGAETPEQRVARLRAAHEAAKNAKISRFDSILARARPFFDSAHRITVIGLVGLTAVAGLMTAYTAYDMLRLEAARLAYMRGDATDEQMSLIEQANARPEGFQLPSILSAPKPIAKTASEEIAATGSAPEAQPEEKKSGLWGLFSSGSKKESQDAAAEKPQPRSLDEKRAMLESARAAFEQEKENQRKGGPLDRLGTEESTPARNAEQPKKKGWLW</sequence>
<dbReference type="EMBL" id="JAPEVB010000002">
    <property type="protein sequence ID" value="KAJ4393550.1"/>
    <property type="molecule type" value="Genomic_DNA"/>
</dbReference>
<dbReference type="InterPro" id="IPR029208">
    <property type="entry name" value="COX14"/>
</dbReference>
<feature type="region of interest" description="Disordered" evidence="5">
    <location>
        <begin position="1"/>
        <end position="66"/>
    </location>
</feature>
<reference evidence="7" key="1">
    <citation type="submission" date="2022-10" db="EMBL/GenBank/DDBJ databases">
        <title>Tapping the CABI collections for fungal endophytes: first genome assemblies for Collariella, Neodidymelliopsis, Ascochyta clinopodiicola, Didymella pomorum, Didymosphaeria variabile, Neocosmospora piperis and Neocucurbitaria cava.</title>
        <authorList>
            <person name="Hill R."/>
        </authorList>
    </citation>
    <scope>NUCLEOTIDE SEQUENCE</scope>
    <source>
        <strain evidence="7">IMI 355082</strain>
    </source>
</reference>
<evidence type="ECO:0000256" key="2">
    <source>
        <dbReference type="ARBA" id="ARBA00022692"/>
    </source>
</evidence>
<organism evidence="7 8">
    <name type="scientific">Gnomoniopsis smithogilvyi</name>
    <dbReference type="NCBI Taxonomy" id="1191159"/>
    <lineage>
        <taxon>Eukaryota</taxon>
        <taxon>Fungi</taxon>
        <taxon>Dikarya</taxon>
        <taxon>Ascomycota</taxon>
        <taxon>Pezizomycotina</taxon>
        <taxon>Sordariomycetes</taxon>
        <taxon>Sordariomycetidae</taxon>
        <taxon>Diaporthales</taxon>
        <taxon>Gnomoniaceae</taxon>
        <taxon>Gnomoniopsis</taxon>
    </lineage>
</organism>
<dbReference type="Proteomes" id="UP001140453">
    <property type="component" value="Unassembled WGS sequence"/>
</dbReference>
<evidence type="ECO:0000313" key="8">
    <source>
        <dbReference type="Proteomes" id="UP001140453"/>
    </source>
</evidence>
<feature type="region of interest" description="Disordered" evidence="5">
    <location>
        <begin position="177"/>
        <end position="273"/>
    </location>
</feature>
<evidence type="ECO:0000256" key="6">
    <source>
        <dbReference type="SAM" id="Phobius"/>
    </source>
</evidence>
<keyword evidence="8" id="KW-1185">Reference proteome</keyword>
<keyword evidence="4 6" id="KW-0472">Membrane</keyword>
<evidence type="ECO:0000313" key="7">
    <source>
        <dbReference type="EMBL" id="KAJ4393550.1"/>
    </source>
</evidence>